<proteinExistence type="predicted"/>
<protein>
    <submittedName>
        <fullName evidence="1">Uncharacterized protein</fullName>
    </submittedName>
</protein>
<accession>A0ABQ4WGW9</accession>
<evidence type="ECO:0000313" key="1">
    <source>
        <dbReference type="EMBL" id="GJS52114.1"/>
    </source>
</evidence>
<gene>
    <name evidence="1" type="ORF">Tco_0625476</name>
</gene>
<comment type="caution">
    <text evidence="1">The sequence shown here is derived from an EMBL/GenBank/DDBJ whole genome shotgun (WGS) entry which is preliminary data.</text>
</comment>
<sequence length="123" mass="14083">MLDLDISLGSLAHFLIQSQKNAQSLKCKLFILEKGAVLFEVTVELLDFLTADFMQSIVLLDHVTDSYCSSVQYLSLLYESMQVCRTQRYSLLELVSHSDDLLLQLQYVLPIDNPFIHCQQKPI</sequence>
<dbReference type="Proteomes" id="UP001151760">
    <property type="component" value="Unassembled WGS sequence"/>
</dbReference>
<reference evidence="1" key="2">
    <citation type="submission" date="2022-01" db="EMBL/GenBank/DDBJ databases">
        <authorList>
            <person name="Yamashiro T."/>
            <person name="Shiraishi A."/>
            <person name="Satake H."/>
            <person name="Nakayama K."/>
        </authorList>
    </citation>
    <scope>NUCLEOTIDE SEQUENCE</scope>
</reference>
<dbReference type="EMBL" id="BQNB010008633">
    <property type="protein sequence ID" value="GJS52114.1"/>
    <property type="molecule type" value="Genomic_DNA"/>
</dbReference>
<organism evidence="1 2">
    <name type="scientific">Tanacetum coccineum</name>
    <dbReference type="NCBI Taxonomy" id="301880"/>
    <lineage>
        <taxon>Eukaryota</taxon>
        <taxon>Viridiplantae</taxon>
        <taxon>Streptophyta</taxon>
        <taxon>Embryophyta</taxon>
        <taxon>Tracheophyta</taxon>
        <taxon>Spermatophyta</taxon>
        <taxon>Magnoliopsida</taxon>
        <taxon>eudicotyledons</taxon>
        <taxon>Gunneridae</taxon>
        <taxon>Pentapetalae</taxon>
        <taxon>asterids</taxon>
        <taxon>campanulids</taxon>
        <taxon>Asterales</taxon>
        <taxon>Asteraceae</taxon>
        <taxon>Asteroideae</taxon>
        <taxon>Anthemideae</taxon>
        <taxon>Anthemidinae</taxon>
        <taxon>Tanacetum</taxon>
    </lineage>
</organism>
<reference evidence="1" key="1">
    <citation type="journal article" date="2022" name="Int. J. Mol. Sci.">
        <title>Draft Genome of Tanacetum Coccineum: Genomic Comparison of Closely Related Tanacetum-Family Plants.</title>
        <authorList>
            <person name="Yamashiro T."/>
            <person name="Shiraishi A."/>
            <person name="Nakayama K."/>
            <person name="Satake H."/>
        </authorList>
    </citation>
    <scope>NUCLEOTIDE SEQUENCE</scope>
</reference>
<evidence type="ECO:0000313" key="2">
    <source>
        <dbReference type="Proteomes" id="UP001151760"/>
    </source>
</evidence>
<keyword evidence="2" id="KW-1185">Reference proteome</keyword>
<name>A0ABQ4WGW9_9ASTR</name>